<keyword evidence="4" id="KW-0804">Transcription</keyword>
<keyword evidence="3" id="KW-0805">Transcription regulation</keyword>
<sequence length="293" mass="32980">MSTVGAFAYYVESIESLSRINAYFLQQKIDFSDRKDVSSWLTRFKELDLRLVHWKMFLPQQWKDSGISRKEMPGVMDPNMTLAHTTHNTSMILLHQRIAYPEAELRGIRLPSAYSAETCQNAAIETADMVKKYLQSSPPDALVSPQMSFCCFVSGKVLLVHWRYYAVLEYVDEADQTAEQHADVLERNAPEVRSDASEKMDENTLQTQAHSTSGDPPSVESVGDELSAISRALMDEGFTGMDRIMSYDDIIFNMRLEDFNAGSSDGWIIQGAEGLESIQPTLDDSAGSTWHPI</sequence>
<dbReference type="EMBL" id="JAATWM020000027">
    <property type="protein sequence ID" value="KAF9874257.1"/>
    <property type="molecule type" value="Genomic_DNA"/>
</dbReference>
<dbReference type="PANTHER" id="PTHR47338:SF23">
    <property type="entry name" value="ZN(II)2CYS6 TRANSCRIPTION FACTOR (EUROFUNG)"/>
    <property type="match status" value="1"/>
</dbReference>
<feature type="region of interest" description="Disordered" evidence="6">
    <location>
        <begin position="190"/>
        <end position="223"/>
    </location>
</feature>
<evidence type="ECO:0000256" key="6">
    <source>
        <dbReference type="SAM" id="MobiDB-lite"/>
    </source>
</evidence>
<dbReference type="GO" id="GO:0046872">
    <property type="term" value="F:metal ion binding"/>
    <property type="evidence" value="ECO:0007669"/>
    <property type="project" value="UniProtKB-KW"/>
</dbReference>
<reference evidence="7" key="1">
    <citation type="submission" date="2020-03" db="EMBL/GenBank/DDBJ databases">
        <authorList>
            <person name="He L."/>
        </authorList>
    </citation>
    <scope>NUCLEOTIDE SEQUENCE</scope>
    <source>
        <strain evidence="7">CkLH20</strain>
    </source>
</reference>
<evidence type="ECO:0000256" key="4">
    <source>
        <dbReference type="ARBA" id="ARBA00023163"/>
    </source>
</evidence>
<feature type="compositionally biased region" description="Basic and acidic residues" evidence="6">
    <location>
        <begin position="190"/>
        <end position="202"/>
    </location>
</feature>
<evidence type="ECO:0000313" key="8">
    <source>
        <dbReference type="Proteomes" id="UP000781932"/>
    </source>
</evidence>
<dbReference type="CDD" id="cd12148">
    <property type="entry name" value="fungal_TF_MHR"/>
    <property type="match status" value="1"/>
</dbReference>
<dbReference type="OrthoDB" id="4456959at2759"/>
<dbReference type="GO" id="GO:0000981">
    <property type="term" value="F:DNA-binding transcription factor activity, RNA polymerase II-specific"/>
    <property type="evidence" value="ECO:0007669"/>
    <property type="project" value="InterPro"/>
</dbReference>
<evidence type="ECO:0000256" key="2">
    <source>
        <dbReference type="ARBA" id="ARBA00022723"/>
    </source>
</evidence>
<evidence type="ECO:0000256" key="3">
    <source>
        <dbReference type="ARBA" id="ARBA00023015"/>
    </source>
</evidence>
<keyword evidence="8" id="KW-1185">Reference proteome</keyword>
<evidence type="ECO:0000256" key="5">
    <source>
        <dbReference type="ARBA" id="ARBA00023242"/>
    </source>
</evidence>
<comment type="caution">
    <text evidence="7">The sequence shown here is derived from an EMBL/GenBank/DDBJ whole genome shotgun (WGS) entry which is preliminary data.</text>
</comment>
<keyword evidence="5" id="KW-0539">Nucleus</keyword>
<organism evidence="7 8">
    <name type="scientific">Colletotrichum karsti</name>
    <dbReference type="NCBI Taxonomy" id="1095194"/>
    <lineage>
        <taxon>Eukaryota</taxon>
        <taxon>Fungi</taxon>
        <taxon>Dikarya</taxon>
        <taxon>Ascomycota</taxon>
        <taxon>Pezizomycotina</taxon>
        <taxon>Sordariomycetes</taxon>
        <taxon>Hypocreomycetidae</taxon>
        <taxon>Glomerellales</taxon>
        <taxon>Glomerellaceae</taxon>
        <taxon>Colletotrichum</taxon>
        <taxon>Colletotrichum boninense species complex</taxon>
    </lineage>
</organism>
<dbReference type="Proteomes" id="UP000781932">
    <property type="component" value="Unassembled WGS sequence"/>
</dbReference>
<name>A0A9P6HZK4_9PEZI</name>
<dbReference type="PANTHER" id="PTHR47338">
    <property type="entry name" value="ZN(II)2CYS6 TRANSCRIPTION FACTOR (EUROFUNG)-RELATED"/>
    <property type="match status" value="1"/>
</dbReference>
<keyword evidence="2" id="KW-0479">Metal-binding</keyword>
<reference evidence="7" key="2">
    <citation type="submission" date="2020-11" db="EMBL/GenBank/DDBJ databases">
        <title>Whole genome sequencing of Colletotrichum sp.</title>
        <authorList>
            <person name="Li H."/>
        </authorList>
    </citation>
    <scope>NUCLEOTIDE SEQUENCE</scope>
    <source>
        <strain evidence="7">CkLH20</strain>
    </source>
</reference>
<dbReference type="AlphaFoldDB" id="A0A9P6HZK4"/>
<feature type="compositionally biased region" description="Polar residues" evidence="6">
    <location>
        <begin position="203"/>
        <end position="215"/>
    </location>
</feature>
<evidence type="ECO:0000256" key="1">
    <source>
        <dbReference type="ARBA" id="ARBA00004123"/>
    </source>
</evidence>
<dbReference type="InterPro" id="IPR050815">
    <property type="entry name" value="TF_fung"/>
</dbReference>
<accession>A0A9P6HZK4</accession>
<dbReference type="RefSeq" id="XP_038743718.1">
    <property type="nucleotide sequence ID" value="XM_038890955.1"/>
</dbReference>
<dbReference type="GO" id="GO:0005634">
    <property type="term" value="C:nucleus"/>
    <property type="evidence" value="ECO:0007669"/>
    <property type="project" value="UniProtKB-SubCell"/>
</dbReference>
<evidence type="ECO:0000313" key="7">
    <source>
        <dbReference type="EMBL" id="KAF9874257.1"/>
    </source>
</evidence>
<comment type="subcellular location">
    <subcellularLocation>
        <location evidence="1">Nucleus</location>
    </subcellularLocation>
</comment>
<proteinExistence type="predicted"/>
<gene>
    <name evidence="7" type="ORF">CkaCkLH20_08240</name>
</gene>
<dbReference type="GeneID" id="62164029"/>
<protein>
    <submittedName>
        <fullName evidence="7">Fungal specific transcription factor</fullName>
    </submittedName>
</protein>